<dbReference type="EC" id="3.2.2.-" evidence="5"/>
<dbReference type="InterPro" id="IPR011034">
    <property type="entry name" value="Formyl_transferase-like_C_sf"/>
</dbReference>
<evidence type="ECO:0000256" key="4">
    <source>
        <dbReference type="ARBA" id="ARBA00023204"/>
    </source>
</evidence>
<dbReference type="EMBL" id="PEWD01000030">
    <property type="protein sequence ID" value="PIU69114.1"/>
    <property type="molecule type" value="Genomic_DNA"/>
</dbReference>
<dbReference type="InterPro" id="IPR036995">
    <property type="entry name" value="MPG_sf"/>
</dbReference>
<dbReference type="FunFam" id="3.10.300.10:FF:000001">
    <property type="entry name" value="Putative 3-methyladenine DNA glycosylase"/>
    <property type="match status" value="1"/>
</dbReference>
<evidence type="ECO:0000256" key="5">
    <source>
        <dbReference type="HAMAP-Rule" id="MF_00527"/>
    </source>
</evidence>
<evidence type="ECO:0000256" key="2">
    <source>
        <dbReference type="ARBA" id="ARBA00022763"/>
    </source>
</evidence>
<keyword evidence="3 5" id="KW-0378">Hydrolase</keyword>
<dbReference type="GO" id="GO:0003677">
    <property type="term" value="F:DNA binding"/>
    <property type="evidence" value="ECO:0007669"/>
    <property type="project" value="InterPro"/>
</dbReference>
<organism evidence="6 7">
    <name type="scientific">candidate division WWE3 bacterium CG06_land_8_20_14_3_00_42_16</name>
    <dbReference type="NCBI Taxonomy" id="1975083"/>
    <lineage>
        <taxon>Bacteria</taxon>
        <taxon>Katanobacteria</taxon>
    </lineage>
</organism>
<evidence type="ECO:0000313" key="7">
    <source>
        <dbReference type="Proteomes" id="UP000229916"/>
    </source>
</evidence>
<dbReference type="SUPFAM" id="SSF50486">
    <property type="entry name" value="FMT C-terminal domain-like"/>
    <property type="match status" value="1"/>
</dbReference>
<keyword evidence="6" id="KW-0326">Glycosidase</keyword>
<keyword evidence="4 5" id="KW-0234">DNA repair</keyword>
<dbReference type="CDD" id="cd00540">
    <property type="entry name" value="AAG"/>
    <property type="match status" value="1"/>
</dbReference>
<dbReference type="Gene3D" id="3.10.300.10">
    <property type="entry name" value="Methylpurine-DNA glycosylase (MPG)"/>
    <property type="match status" value="1"/>
</dbReference>
<dbReference type="NCBIfam" id="TIGR00567">
    <property type="entry name" value="3mg"/>
    <property type="match status" value="1"/>
</dbReference>
<evidence type="ECO:0000313" key="6">
    <source>
        <dbReference type="EMBL" id="PIU69114.1"/>
    </source>
</evidence>
<dbReference type="GO" id="GO:0006284">
    <property type="term" value="P:base-excision repair"/>
    <property type="evidence" value="ECO:0007669"/>
    <property type="project" value="InterPro"/>
</dbReference>
<gene>
    <name evidence="6" type="ORF">COS81_01380</name>
</gene>
<keyword evidence="2 5" id="KW-0227">DNA damage</keyword>
<name>A0A2M7AP09_UNCKA</name>
<dbReference type="Proteomes" id="UP000229916">
    <property type="component" value="Unassembled WGS sequence"/>
</dbReference>
<dbReference type="AlphaFoldDB" id="A0A2M7AP09"/>
<evidence type="ECO:0000256" key="3">
    <source>
        <dbReference type="ARBA" id="ARBA00022801"/>
    </source>
</evidence>
<proteinExistence type="inferred from homology"/>
<dbReference type="HAMAP" id="MF_00527">
    <property type="entry name" value="3MGH"/>
    <property type="match status" value="1"/>
</dbReference>
<protein>
    <recommendedName>
        <fullName evidence="5">Putative 3-methyladenine DNA glycosylase</fullName>
        <ecNumber evidence="5">3.2.2.-</ecNumber>
    </recommendedName>
</protein>
<sequence>MNSSKLSLDFYLQPTLKVAQQILGKYIIHNVGRYRLVGKIVETEAYIGPYDLASHASRGKTQRNAVMFEKGGKIYVYLIYGMYYCLNIVTEAKDYPAAALVRAVEPIEGIEPMWHNRYGDLKYDPENKKKIISLTNGPGKLCRAFGINQSFNGLDLGGERIYLAGGARVRAAEIAASKRIGVDYAKEYRNKPWRFHLKNNLFVSKI</sequence>
<dbReference type="InterPro" id="IPR003180">
    <property type="entry name" value="MPG"/>
</dbReference>
<dbReference type="PANTHER" id="PTHR10429">
    <property type="entry name" value="DNA-3-METHYLADENINE GLYCOSYLASE"/>
    <property type="match status" value="1"/>
</dbReference>
<dbReference type="GO" id="GO:0003905">
    <property type="term" value="F:alkylbase DNA N-glycosylase activity"/>
    <property type="evidence" value="ECO:0007669"/>
    <property type="project" value="InterPro"/>
</dbReference>
<evidence type="ECO:0000256" key="1">
    <source>
        <dbReference type="ARBA" id="ARBA00009232"/>
    </source>
</evidence>
<dbReference type="Pfam" id="PF02245">
    <property type="entry name" value="Pur_DNA_glyco"/>
    <property type="match status" value="1"/>
</dbReference>
<dbReference type="PANTHER" id="PTHR10429:SF0">
    <property type="entry name" value="DNA-3-METHYLADENINE GLYCOSYLASE"/>
    <property type="match status" value="1"/>
</dbReference>
<reference evidence="7" key="1">
    <citation type="submission" date="2017-09" db="EMBL/GenBank/DDBJ databases">
        <title>Depth-based differentiation of microbial function through sediment-hosted aquifers and enrichment of novel symbionts in the deep terrestrial subsurface.</title>
        <authorList>
            <person name="Probst A.J."/>
            <person name="Ladd B."/>
            <person name="Jarett J.K."/>
            <person name="Geller-Mcgrath D.E."/>
            <person name="Sieber C.M.K."/>
            <person name="Emerson J.B."/>
            <person name="Anantharaman K."/>
            <person name="Thomas B.C."/>
            <person name="Malmstrom R."/>
            <person name="Stieglmeier M."/>
            <person name="Klingl A."/>
            <person name="Woyke T."/>
            <person name="Ryan C.M."/>
            <person name="Banfield J.F."/>
        </authorList>
    </citation>
    <scope>NUCLEOTIDE SEQUENCE [LARGE SCALE GENOMIC DNA]</scope>
</reference>
<comment type="caution">
    <text evidence="6">The sequence shown here is derived from an EMBL/GenBank/DDBJ whole genome shotgun (WGS) entry which is preliminary data.</text>
</comment>
<accession>A0A2M7AP09</accession>
<comment type="similarity">
    <text evidence="1 5">Belongs to the DNA glycosylase MPG family.</text>
</comment>